<comment type="caution">
    <text evidence="1">The sequence shown here is derived from an EMBL/GenBank/DDBJ whole genome shotgun (WGS) entry which is preliminary data.</text>
</comment>
<evidence type="ECO:0000313" key="1">
    <source>
        <dbReference type="EMBL" id="MDQ2066885.1"/>
    </source>
</evidence>
<dbReference type="RefSeq" id="WP_306680595.1">
    <property type="nucleotide sequence ID" value="NZ_JAVDBT010000009.1"/>
</dbReference>
<sequence>MAIAVLSKVALWSRRTAAPLVPRSWPILTPRKALVAVLLLAACVQGGGSSGVSSVLGGAAKVAVPAGYCIDPKASQGGGDAALIIAGRCASDRPVPPAVLTISFGTEGSSSVLQSGARALSEWARSPAGRAALARDGRASSVAVRETLVWDGAFLMRLEDRRSGGYWRGAFGVKGRLVMISVTPPGQGGLQPAEGRGILERAITVLRRVNAAP</sequence>
<organism evidence="1 2">
    <name type="scientific">Pseudogemmobacter lacusdianii</name>
    <dbReference type="NCBI Taxonomy" id="3069608"/>
    <lineage>
        <taxon>Bacteria</taxon>
        <taxon>Pseudomonadati</taxon>
        <taxon>Pseudomonadota</taxon>
        <taxon>Alphaproteobacteria</taxon>
        <taxon>Rhodobacterales</taxon>
        <taxon>Paracoccaceae</taxon>
        <taxon>Pseudogemmobacter</taxon>
    </lineage>
</organism>
<keyword evidence="2" id="KW-1185">Reference proteome</keyword>
<reference evidence="1 2" key="1">
    <citation type="submission" date="2023-08" db="EMBL/GenBank/DDBJ databases">
        <title>Characterization of two Paracoccaceae strains isolated from Phycosphere and proposal of Xinfangfangia lacusdiani sp. nov.</title>
        <authorList>
            <person name="Deng Y."/>
            <person name="Zhang Y.Q."/>
        </authorList>
    </citation>
    <scope>NUCLEOTIDE SEQUENCE [LARGE SCALE GENOMIC DNA]</scope>
    <source>
        <strain evidence="1 2">CPCC 101601</strain>
    </source>
</reference>
<dbReference type="EMBL" id="JAVDBT010000009">
    <property type="protein sequence ID" value="MDQ2066885.1"/>
    <property type="molecule type" value="Genomic_DNA"/>
</dbReference>
<gene>
    <name evidence="1" type="ORF">Q9295_10905</name>
</gene>
<dbReference type="Proteomes" id="UP001239680">
    <property type="component" value="Unassembled WGS sequence"/>
</dbReference>
<accession>A0ABU0W1B4</accession>
<evidence type="ECO:0000313" key="2">
    <source>
        <dbReference type="Proteomes" id="UP001239680"/>
    </source>
</evidence>
<name>A0ABU0W1B4_9RHOB</name>
<proteinExistence type="predicted"/>
<protein>
    <recommendedName>
        <fullName evidence="3">Cation transport ATPase</fullName>
    </recommendedName>
</protein>
<evidence type="ECO:0008006" key="3">
    <source>
        <dbReference type="Google" id="ProtNLM"/>
    </source>
</evidence>